<gene>
    <name evidence="1" type="ORF">E2C01_067655</name>
</gene>
<accession>A0A5B7HPX1</accession>
<dbReference type="AlphaFoldDB" id="A0A5B7HPX1"/>
<dbReference type="Proteomes" id="UP000324222">
    <property type="component" value="Unassembled WGS sequence"/>
</dbReference>
<protein>
    <submittedName>
        <fullName evidence="1">Uncharacterized protein</fullName>
    </submittedName>
</protein>
<evidence type="ECO:0000313" key="1">
    <source>
        <dbReference type="EMBL" id="MPC73332.1"/>
    </source>
</evidence>
<evidence type="ECO:0000313" key="2">
    <source>
        <dbReference type="Proteomes" id="UP000324222"/>
    </source>
</evidence>
<sequence length="137" mass="15559">MRVWESWVKRRGMRGGKGEKGERKRMRWACWRMLGRDGKGREGLAGGGGIGLWAETRDSQPPKRLKPIWHSCSLLHKTDTYNYPLLFTVLEPKTENKDRKELGRTLTLSRFKGEGCLDLCSGLRTCSRGGPRAGLLN</sequence>
<reference evidence="1 2" key="1">
    <citation type="submission" date="2019-05" db="EMBL/GenBank/DDBJ databases">
        <title>Another draft genome of Portunus trituberculatus and its Hox gene families provides insights of decapod evolution.</title>
        <authorList>
            <person name="Jeong J.-H."/>
            <person name="Song I."/>
            <person name="Kim S."/>
            <person name="Choi T."/>
            <person name="Kim D."/>
            <person name="Ryu S."/>
            <person name="Kim W."/>
        </authorList>
    </citation>
    <scope>NUCLEOTIDE SEQUENCE [LARGE SCALE GENOMIC DNA]</scope>
    <source>
        <tissue evidence="1">Muscle</tissue>
    </source>
</reference>
<organism evidence="1 2">
    <name type="scientific">Portunus trituberculatus</name>
    <name type="common">Swimming crab</name>
    <name type="synonym">Neptunus trituberculatus</name>
    <dbReference type="NCBI Taxonomy" id="210409"/>
    <lineage>
        <taxon>Eukaryota</taxon>
        <taxon>Metazoa</taxon>
        <taxon>Ecdysozoa</taxon>
        <taxon>Arthropoda</taxon>
        <taxon>Crustacea</taxon>
        <taxon>Multicrustacea</taxon>
        <taxon>Malacostraca</taxon>
        <taxon>Eumalacostraca</taxon>
        <taxon>Eucarida</taxon>
        <taxon>Decapoda</taxon>
        <taxon>Pleocyemata</taxon>
        <taxon>Brachyura</taxon>
        <taxon>Eubrachyura</taxon>
        <taxon>Portunoidea</taxon>
        <taxon>Portunidae</taxon>
        <taxon>Portuninae</taxon>
        <taxon>Portunus</taxon>
    </lineage>
</organism>
<comment type="caution">
    <text evidence="1">The sequence shown here is derived from an EMBL/GenBank/DDBJ whole genome shotgun (WGS) entry which is preliminary data.</text>
</comment>
<proteinExistence type="predicted"/>
<name>A0A5B7HPX1_PORTR</name>
<keyword evidence="2" id="KW-1185">Reference proteome</keyword>
<dbReference type="EMBL" id="VSRR010036599">
    <property type="protein sequence ID" value="MPC73332.1"/>
    <property type="molecule type" value="Genomic_DNA"/>
</dbReference>